<accession>A0A1E3VT80</accession>
<dbReference type="STRING" id="1774969.AUC69_14280"/>
<dbReference type="AlphaFoldDB" id="A0A1E3VT80"/>
<keyword evidence="3" id="KW-1185">Reference proteome</keyword>
<evidence type="ECO:0000313" key="3">
    <source>
        <dbReference type="Proteomes" id="UP000094472"/>
    </source>
</evidence>
<evidence type="ECO:0000313" key="2">
    <source>
        <dbReference type="EMBL" id="ODR96750.1"/>
    </source>
</evidence>
<protein>
    <recommendedName>
        <fullName evidence="4">Short-chain dehydrogenase</fullName>
    </recommendedName>
</protein>
<evidence type="ECO:0008006" key="4">
    <source>
        <dbReference type="Google" id="ProtNLM"/>
    </source>
</evidence>
<feature type="region of interest" description="Disordered" evidence="1">
    <location>
        <begin position="1"/>
        <end position="25"/>
    </location>
</feature>
<evidence type="ECO:0000256" key="1">
    <source>
        <dbReference type="SAM" id="MobiDB-lite"/>
    </source>
</evidence>
<dbReference type="EMBL" id="LPWF01000028">
    <property type="protein sequence ID" value="ODR96750.1"/>
    <property type="molecule type" value="Genomic_DNA"/>
</dbReference>
<sequence>MLGTVETPYWQHNPGSRENVPKTDPRLVPTLKPEEAAKAIFDGVAANKAFVVKPAIYRALFVMNALFPKTVASQLRRAAKKAKTG</sequence>
<proteinExistence type="predicted"/>
<dbReference type="Proteomes" id="UP000094472">
    <property type="component" value="Unassembled WGS sequence"/>
</dbReference>
<reference evidence="2 3" key="1">
    <citation type="journal article" date="2016" name="Environ. Microbiol.">
        <title>New Methyloceanibacter diversity from North Sea sediments includes methanotroph containing solely the soluble methane monooxygenase.</title>
        <authorList>
            <person name="Vekeman B."/>
            <person name="Kerckhof F.M."/>
            <person name="Cremers G."/>
            <person name="de Vos P."/>
            <person name="Vandamme P."/>
            <person name="Boon N."/>
            <person name="Op den Camp H.J."/>
            <person name="Heylen K."/>
        </authorList>
    </citation>
    <scope>NUCLEOTIDE SEQUENCE [LARGE SCALE GENOMIC DNA]</scope>
    <source>
        <strain evidence="2 3">R-67175</strain>
    </source>
</reference>
<organism evidence="2 3">
    <name type="scientific">Methyloceanibacter superfactus</name>
    <dbReference type="NCBI Taxonomy" id="1774969"/>
    <lineage>
        <taxon>Bacteria</taxon>
        <taxon>Pseudomonadati</taxon>
        <taxon>Pseudomonadota</taxon>
        <taxon>Alphaproteobacteria</taxon>
        <taxon>Hyphomicrobiales</taxon>
        <taxon>Hyphomicrobiaceae</taxon>
        <taxon>Methyloceanibacter</taxon>
    </lineage>
</organism>
<name>A0A1E3VT80_9HYPH</name>
<comment type="caution">
    <text evidence="2">The sequence shown here is derived from an EMBL/GenBank/DDBJ whole genome shotgun (WGS) entry which is preliminary data.</text>
</comment>
<gene>
    <name evidence="2" type="ORF">AUC69_14280</name>
</gene>